<keyword evidence="3" id="KW-0378">Hydrolase</keyword>
<dbReference type="GO" id="GO:0004521">
    <property type="term" value="F:RNA endonuclease activity"/>
    <property type="evidence" value="ECO:0007669"/>
    <property type="project" value="TreeGrafter"/>
</dbReference>
<keyword evidence="5" id="KW-0479">Metal-binding</keyword>
<accession>A0A5E4PQ50</accession>
<evidence type="ECO:0000313" key="7">
    <source>
        <dbReference type="EMBL" id="VVC87206.1"/>
    </source>
</evidence>
<evidence type="ECO:0000256" key="1">
    <source>
        <dbReference type="ARBA" id="ARBA00010052"/>
    </source>
</evidence>
<dbReference type="SMART" id="SM00892">
    <property type="entry name" value="Endonuclease_NS"/>
    <property type="match status" value="1"/>
</dbReference>
<evidence type="ECO:0000256" key="2">
    <source>
        <dbReference type="ARBA" id="ARBA00022722"/>
    </source>
</evidence>
<organism evidence="7 8">
    <name type="scientific">Leptidea sinapis</name>
    <dbReference type="NCBI Taxonomy" id="189913"/>
    <lineage>
        <taxon>Eukaryota</taxon>
        <taxon>Metazoa</taxon>
        <taxon>Ecdysozoa</taxon>
        <taxon>Arthropoda</taxon>
        <taxon>Hexapoda</taxon>
        <taxon>Insecta</taxon>
        <taxon>Pterygota</taxon>
        <taxon>Neoptera</taxon>
        <taxon>Endopterygota</taxon>
        <taxon>Lepidoptera</taxon>
        <taxon>Glossata</taxon>
        <taxon>Ditrysia</taxon>
        <taxon>Papilionoidea</taxon>
        <taxon>Pieridae</taxon>
        <taxon>Dismorphiinae</taxon>
        <taxon>Leptidea</taxon>
    </lineage>
</organism>
<dbReference type="InterPro" id="IPR040255">
    <property type="entry name" value="Non-specific_endonuclease"/>
</dbReference>
<keyword evidence="8" id="KW-1185">Reference proteome</keyword>
<dbReference type="GO" id="GO:0005634">
    <property type="term" value="C:nucleus"/>
    <property type="evidence" value="ECO:0007669"/>
    <property type="project" value="TreeGrafter"/>
</dbReference>
<dbReference type="PANTHER" id="PTHR13966:SF17">
    <property type="entry name" value="ENDONUCLEASE-RELATED"/>
    <property type="match status" value="1"/>
</dbReference>
<reference evidence="7 8" key="1">
    <citation type="submission" date="2017-07" db="EMBL/GenBank/DDBJ databases">
        <authorList>
            <person name="Talla V."/>
            <person name="Backstrom N."/>
        </authorList>
    </citation>
    <scope>NUCLEOTIDE SEQUENCE [LARGE SCALE GENOMIC DNA]</scope>
</reference>
<dbReference type="InterPro" id="IPR044925">
    <property type="entry name" value="His-Me_finger_sf"/>
</dbReference>
<feature type="active site" description="Proton acceptor" evidence="4">
    <location>
        <position position="226"/>
    </location>
</feature>
<dbReference type="Proteomes" id="UP000324832">
    <property type="component" value="Unassembled WGS sequence"/>
</dbReference>
<dbReference type="InterPro" id="IPR044929">
    <property type="entry name" value="DNA/RNA_non-sp_Endonuclease_sf"/>
</dbReference>
<dbReference type="GO" id="GO:0006309">
    <property type="term" value="P:apoptotic DNA fragmentation"/>
    <property type="evidence" value="ECO:0007669"/>
    <property type="project" value="TreeGrafter"/>
</dbReference>
<feature type="binding site" evidence="5">
    <location>
        <position position="256"/>
    </location>
    <ligand>
        <name>Mg(2+)</name>
        <dbReference type="ChEBI" id="CHEBI:18420"/>
        <note>catalytic</note>
    </ligand>
</feature>
<dbReference type="Pfam" id="PF01223">
    <property type="entry name" value="Endonuclease_NS"/>
    <property type="match status" value="1"/>
</dbReference>
<keyword evidence="2" id="KW-0540">Nuclease</keyword>
<dbReference type="SUPFAM" id="SSF54060">
    <property type="entry name" value="His-Me finger endonucleases"/>
    <property type="match status" value="1"/>
</dbReference>
<feature type="domain" description="DNA/RNA non-specific endonuclease/pyrophosphatase/phosphodiesterase" evidence="6">
    <location>
        <begin position="142"/>
        <end position="327"/>
    </location>
</feature>
<evidence type="ECO:0000259" key="6">
    <source>
        <dbReference type="SMART" id="SM00892"/>
    </source>
</evidence>
<evidence type="ECO:0000256" key="4">
    <source>
        <dbReference type="PIRSR" id="PIRSR640255-1"/>
    </source>
</evidence>
<evidence type="ECO:0000313" key="8">
    <source>
        <dbReference type="Proteomes" id="UP000324832"/>
    </source>
</evidence>
<dbReference type="GO" id="GO:0000014">
    <property type="term" value="F:single-stranded DNA endodeoxyribonuclease activity"/>
    <property type="evidence" value="ECO:0007669"/>
    <property type="project" value="TreeGrafter"/>
</dbReference>
<dbReference type="GO" id="GO:0046872">
    <property type="term" value="F:metal ion binding"/>
    <property type="evidence" value="ECO:0007669"/>
    <property type="project" value="UniProtKB-KW"/>
</dbReference>
<keyword evidence="3" id="KW-0255">Endonuclease</keyword>
<dbReference type="InterPro" id="IPR001604">
    <property type="entry name" value="Endo_G_ENPP1-like_dom"/>
</dbReference>
<proteinExistence type="inferred from homology"/>
<dbReference type="Gene3D" id="3.40.570.10">
    <property type="entry name" value="Extracellular Endonuclease, subunit A"/>
    <property type="match status" value="1"/>
</dbReference>
<dbReference type="GO" id="GO:0005743">
    <property type="term" value="C:mitochondrial inner membrane"/>
    <property type="evidence" value="ECO:0007669"/>
    <property type="project" value="TreeGrafter"/>
</dbReference>
<comment type="similarity">
    <text evidence="1">Belongs to the DNA/RNA non-specific endonuclease family.</text>
</comment>
<evidence type="ECO:0000256" key="5">
    <source>
        <dbReference type="PIRSR" id="PIRSR640255-2"/>
    </source>
</evidence>
<gene>
    <name evidence="7" type="ORF">LSINAPIS_LOCUS870</name>
</gene>
<dbReference type="PANTHER" id="PTHR13966">
    <property type="entry name" value="ENDONUCLEASE RELATED"/>
    <property type="match status" value="1"/>
</dbReference>
<dbReference type="EMBL" id="FZQP02000091">
    <property type="protein sequence ID" value="VVC87206.1"/>
    <property type="molecule type" value="Genomic_DNA"/>
</dbReference>
<evidence type="ECO:0000256" key="3">
    <source>
        <dbReference type="ARBA" id="ARBA00022759"/>
    </source>
</evidence>
<dbReference type="GO" id="GO:0003676">
    <property type="term" value="F:nucleic acid binding"/>
    <property type="evidence" value="ECO:0007669"/>
    <property type="project" value="InterPro"/>
</dbReference>
<name>A0A5E4PQ50_9NEOP</name>
<protein>
    <recommendedName>
        <fullName evidence="6">DNA/RNA non-specific endonuclease/pyrophosphatase/phosphodiesterase domain-containing protein</fullName>
    </recommendedName>
</protein>
<dbReference type="AlphaFoldDB" id="A0A5E4PQ50"/>
<sequence>MCKMEYSVIFVFTFVVSYVRPECLLSLKEDFGSPAPVLLHNSSLLAPTTDGHVALRRADTITAACPGRGKFVVLGDQLTEYTTISLQCVSATNFKDPASGWSGTLEQVRCSAPPWYQAVPTGRLCHSRNKMYRVGYNVSNTFYPLYELCFDHGRLTTLFSKYQLSPGSYYGQIAKRPAFIEGGLFGKVSMSRLYKVEHQRSRLRDILGEGMEHRYITQQEFLNRGHLAAKADFPMSAEQRGTFHYANAAPQWMRGNAGDWAALEEIVHDPSDSSATVFISINSPYYNESTLEQLSFCQDVCSGDSRFSWLRWRNDGTHSFCCEYRDFAKTINVIPKIKVNGLFY</sequence>